<evidence type="ECO:0000259" key="2">
    <source>
        <dbReference type="Pfam" id="PF19124"/>
    </source>
</evidence>
<reference evidence="3" key="1">
    <citation type="journal article" date="2024" name="Int. J. Syst. Evol. Microbiol.">
        <title>Brooklawnia propionicigenes sp. nov., a facultatively anaerobic, propionate-producing bacterium isolated from a methanogenic reactor treating waste from cattle farms.</title>
        <authorList>
            <person name="Akita Y."/>
            <person name="Ueki A."/>
            <person name="Tonouchi A."/>
            <person name="Sugawara Y."/>
            <person name="Honma S."/>
            <person name="Kaku N."/>
            <person name="Ueki K."/>
        </authorList>
    </citation>
    <scope>NUCLEOTIDE SEQUENCE</scope>
    <source>
        <strain evidence="3">SH051</strain>
    </source>
</reference>
<dbReference type="AlphaFoldDB" id="A0AAN0K9Q1"/>
<evidence type="ECO:0000313" key="4">
    <source>
        <dbReference type="Proteomes" id="UP001431656"/>
    </source>
</evidence>
<dbReference type="KEGG" id="broo:brsh051_29170"/>
<keyword evidence="1" id="KW-1133">Transmembrane helix</keyword>
<keyword evidence="1" id="KW-0472">Membrane</keyword>
<organism evidence="3 4">
    <name type="scientific">Brooklawnia propionicigenes</name>
    <dbReference type="NCBI Taxonomy" id="3041175"/>
    <lineage>
        <taxon>Bacteria</taxon>
        <taxon>Bacillati</taxon>
        <taxon>Actinomycetota</taxon>
        <taxon>Actinomycetes</taxon>
        <taxon>Propionibacteriales</taxon>
        <taxon>Propionibacteriaceae</taxon>
        <taxon>Brooklawnia</taxon>
    </lineage>
</organism>
<dbReference type="Pfam" id="PF19124">
    <property type="entry name" value="DUF5808"/>
    <property type="match status" value="1"/>
</dbReference>
<evidence type="ECO:0000256" key="1">
    <source>
        <dbReference type="SAM" id="Phobius"/>
    </source>
</evidence>
<evidence type="ECO:0000313" key="3">
    <source>
        <dbReference type="EMBL" id="BEH03636.1"/>
    </source>
</evidence>
<dbReference type="InterPro" id="IPR043831">
    <property type="entry name" value="DUF5808"/>
</dbReference>
<proteinExistence type="predicted"/>
<feature type="transmembrane region" description="Helical" evidence="1">
    <location>
        <begin position="177"/>
        <end position="195"/>
    </location>
</feature>
<keyword evidence="1" id="KW-0812">Transmembrane</keyword>
<feature type="transmembrane region" description="Helical" evidence="1">
    <location>
        <begin position="207"/>
        <end position="229"/>
    </location>
</feature>
<dbReference type="EMBL" id="AP028056">
    <property type="protein sequence ID" value="BEH03636.1"/>
    <property type="molecule type" value="Genomic_DNA"/>
</dbReference>
<keyword evidence="4" id="KW-1185">Reference proteome</keyword>
<gene>
    <name evidence="3" type="ORF">brsh051_29170</name>
</gene>
<name>A0AAN0K9Q1_9ACTN</name>
<accession>A0AAN0K9Q1</accession>
<dbReference type="RefSeq" id="WP_286266320.1">
    <property type="nucleotide sequence ID" value="NZ_AP028056.1"/>
</dbReference>
<sequence length="270" mass="28254">MTTSPIDDYIHEVDHHLKLRGRARQQALDDLRDALNEAADAIDDAIALAGLPEDYAASLNDQFADSGRSDTILGIPNSLTRGIGRRMAGTFNPSDPHLIVPRVLGLGWTLNMGAVAVKLGMLNPDDVDDEILADAADHLGAAQLAAAVPIVLAAVATAGFGLRRHEAEQATGKSQTANLIVAVAMNAASAGLLVASTDRQTPAAQRVTMPSLAASLATITAGISAQYATRPKGQALVIAASALMLPVNLLFSYVPVRAALKRSQSSKKRR</sequence>
<feature type="domain" description="DUF5808" evidence="2">
    <location>
        <begin position="93"/>
        <end position="117"/>
    </location>
</feature>
<feature type="transmembrane region" description="Helical" evidence="1">
    <location>
        <begin position="235"/>
        <end position="260"/>
    </location>
</feature>
<protein>
    <recommendedName>
        <fullName evidence="2">DUF5808 domain-containing protein</fullName>
    </recommendedName>
</protein>
<dbReference type="Proteomes" id="UP001431656">
    <property type="component" value="Chromosome"/>
</dbReference>